<feature type="compositionally biased region" description="Polar residues" evidence="1">
    <location>
        <begin position="364"/>
        <end position="376"/>
    </location>
</feature>
<proteinExistence type="predicted"/>
<dbReference type="RefSeq" id="XP_003657308.1">
    <property type="nucleotide sequence ID" value="XM_003657260.1"/>
</dbReference>
<gene>
    <name evidence="2" type="ORF">THITE_156458</name>
</gene>
<dbReference type="GeneID" id="11522612"/>
<dbReference type="KEGG" id="ttt:THITE_156458"/>
<reference evidence="2 3" key="1">
    <citation type="journal article" date="2011" name="Nat. Biotechnol.">
        <title>Comparative genomic analysis of the thermophilic biomass-degrading fungi Myceliophthora thermophila and Thielavia terrestris.</title>
        <authorList>
            <person name="Berka R.M."/>
            <person name="Grigoriev I.V."/>
            <person name="Otillar R."/>
            <person name="Salamov A."/>
            <person name="Grimwood J."/>
            <person name="Reid I."/>
            <person name="Ishmael N."/>
            <person name="John T."/>
            <person name="Darmond C."/>
            <person name="Moisan M.-C."/>
            <person name="Henrissat B."/>
            <person name="Coutinho P.M."/>
            <person name="Lombard V."/>
            <person name="Natvig D.O."/>
            <person name="Lindquist E."/>
            <person name="Schmutz J."/>
            <person name="Lucas S."/>
            <person name="Harris P."/>
            <person name="Powlowski J."/>
            <person name="Bellemare A."/>
            <person name="Taylor D."/>
            <person name="Butler G."/>
            <person name="de Vries R.P."/>
            <person name="Allijn I.E."/>
            <person name="van den Brink J."/>
            <person name="Ushinsky S."/>
            <person name="Storms R."/>
            <person name="Powell A.J."/>
            <person name="Paulsen I.T."/>
            <person name="Elbourne L.D.H."/>
            <person name="Baker S.E."/>
            <person name="Magnuson J."/>
            <person name="LaBoissiere S."/>
            <person name="Clutterbuck A.J."/>
            <person name="Martinez D."/>
            <person name="Wogulis M."/>
            <person name="de Leon A.L."/>
            <person name="Rey M.W."/>
            <person name="Tsang A."/>
        </authorList>
    </citation>
    <scope>NUCLEOTIDE SEQUENCE [LARGE SCALE GENOMIC DNA]</scope>
    <source>
        <strain evidence="3">ATCC 38088 / NRRL 8126</strain>
    </source>
</reference>
<protein>
    <submittedName>
        <fullName evidence="2">Uncharacterized protein</fullName>
    </submittedName>
</protein>
<dbReference type="HOGENOM" id="CLU_624357_0_0_1"/>
<keyword evidence="3" id="KW-1185">Reference proteome</keyword>
<feature type="region of interest" description="Disordered" evidence="1">
    <location>
        <begin position="32"/>
        <end position="63"/>
    </location>
</feature>
<dbReference type="eggNOG" id="ENOG502SSPQ">
    <property type="taxonomic scope" value="Eukaryota"/>
</dbReference>
<feature type="region of interest" description="Disordered" evidence="1">
    <location>
        <begin position="329"/>
        <end position="377"/>
    </location>
</feature>
<evidence type="ECO:0000313" key="2">
    <source>
        <dbReference type="EMBL" id="AEO70972.1"/>
    </source>
</evidence>
<dbReference type="EMBL" id="CP003013">
    <property type="protein sequence ID" value="AEO70972.1"/>
    <property type="molecule type" value="Genomic_DNA"/>
</dbReference>
<dbReference type="AlphaFoldDB" id="G2REJ7"/>
<evidence type="ECO:0000313" key="3">
    <source>
        <dbReference type="Proteomes" id="UP000008181"/>
    </source>
</evidence>
<dbReference type="OrthoDB" id="5137723at2759"/>
<feature type="compositionally biased region" description="Polar residues" evidence="1">
    <location>
        <begin position="400"/>
        <end position="431"/>
    </location>
</feature>
<name>G2REJ7_THETT</name>
<accession>G2REJ7</accession>
<sequence>MPPFFDLLQLQDAITARAVPVLERLATSPNRLNNSLNNRFERDDPPPYVSSSESEEEEALHHPVLSRPREIVLEEYRDLLSRPLNDNETQNLVSSLNGIGIYTPGGRYRYEASREHDLLSSFYRSVNANSHANDLLKGTSGYQRRDVIVRRNIRKRWQRLGIWNPEWGIPGRVNRQPNDNLRSWKWKWQHTADPPPSDPRHPVNRAVQLRRNLAYGEYAPPPPRSRLRDDSSTSEAESFIISRPWFVWEVEKFEFRERQRRIPVEKRGRPNPGEDSLVTKWWKERGDWTPGWKWRHESPSPEPEDLTLLNTDDMDFTPSEVDALEVIPPTPPPKPTTFQPGLPETGGLFDGPWQVGAGGEPPQSAATPPWTSTQAVPASKGCCFITTTTTAAQREDSGKECQSSTATSSGHRPGNADSQIEGASSRTTVAQWTFGRRHA</sequence>
<feature type="region of interest" description="Disordered" evidence="1">
    <location>
        <begin position="389"/>
        <end position="439"/>
    </location>
</feature>
<dbReference type="Proteomes" id="UP000008181">
    <property type="component" value="Chromosome 5"/>
</dbReference>
<evidence type="ECO:0000256" key="1">
    <source>
        <dbReference type="SAM" id="MobiDB-lite"/>
    </source>
</evidence>
<organism evidence="2 3">
    <name type="scientific">Thermothielavioides terrestris (strain ATCC 38088 / NRRL 8126)</name>
    <name type="common">Thielavia terrestris</name>
    <dbReference type="NCBI Taxonomy" id="578455"/>
    <lineage>
        <taxon>Eukaryota</taxon>
        <taxon>Fungi</taxon>
        <taxon>Dikarya</taxon>
        <taxon>Ascomycota</taxon>
        <taxon>Pezizomycotina</taxon>
        <taxon>Sordariomycetes</taxon>
        <taxon>Sordariomycetidae</taxon>
        <taxon>Sordariales</taxon>
        <taxon>Chaetomiaceae</taxon>
        <taxon>Thermothielavioides</taxon>
        <taxon>Thermothielavioides terrestris</taxon>
    </lineage>
</organism>